<dbReference type="Gene3D" id="3.40.50.1820">
    <property type="entry name" value="alpha/beta hydrolase"/>
    <property type="match status" value="1"/>
</dbReference>
<dbReference type="GO" id="GO:0052689">
    <property type="term" value="F:carboxylic ester hydrolase activity"/>
    <property type="evidence" value="ECO:0007669"/>
    <property type="project" value="TreeGrafter"/>
</dbReference>
<keyword evidence="3" id="KW-1185">Reference proteome</keyword>
<dbReference type="Pfam" id="PF05448">
    <property type="entry name" value="AXE1"/>
    <property type="match status" value="1"/>
</dbReference>
<name>A0A402CY78_9BACT</name>
<dbReference type="AlphaFoldDB" id="A0A402CY78"/>
<evidence type="ECO:0000259" key="1">
    <source>
        <dbReference type="Pfam" id="PF05448"/>
    </source>
</evidence>
<protein>
    <submittedName>
        <fullName evidence="2">Cephalosporin-C deacetylase</fullName>
    </submittedName>
</protein>
<dbReference type="InterPro" id="IPR008391">
    <property type="entry name" value="AXE1_dom"/>
</dbReference>
<dbReference type="PANTHER" id="PTHR40111">
    <property type="entry name" value="CEPHALOSPORIN-C DEACETYLASE"/>
    <property type="match status" value="1"/>
</dbReference>
<dbReference type="InterPro" id="IPR039069">
    <property type="entry name" value="CE7"/>
</dbReference>
<dbReference type="RefSeq" id="WP_119322279.1">
    <property type="nucleotide sequence ID" value="NZ_AP025739.1"/>
</dbReference>
<dbReference type="Proteomes" id="UP000287394">
    <property type="component" value="Chromosome"/>
</dbReference>
<dbReference type="OrthoDB" id="9784033at2"/>
<organism evidence="2 3">
    <name type="scientific">Capsulimonas corticalis</name>
    <dbReference type="NCBI Taxonomy" id="2219043"/>
    <lineage>
        <taxon>Bacteria</taxon>
        <taxon>Bacillati</taxon>
        <taxon>Armatimonadota</taxon>
        <taxon>Armatimonadia</taxon>
        <taxon>Capsulimonadales</taxon>
        <taxon>Capsulimonadaceae</taxon>
        <taxon>Capsulimonas</taxon>
    </lineage>
</organism>
<evidence type="ECO:0000313" key="2">
    <source>
        <dbReference type="EMBL" id="BDI31440.1"/>
    </source>
</evidence>
<dbReference type="KEGG" id="ccot:CCAX7_34910"/>
<dbReference type="InterPro" id="IPR029058">
    <property type="entry name" value="AB_hydrolase_fold"/>
</dbReference>
<dbReference type="FunCoup" id="A0A402CY78">
    <property type="interactions" value="60"/>
</dbReference>
<dbReference type="PANTHER" id="PTHR40111:SF1">
    <property type="entry name" value="CEPHALOSPORIN-C DEACETYLASE"/>
    <property type="match status" value="1"/>
</dbReference>
<accession>A0A402CY78</accession>
<dbReference type="SUPFAM" id="SSF53474">
    <property type="entry name" value="alpha/beta-Hydrolases"/>
    <property type="match status" value="1"/>
</dbReference>
<proteinExistence type="predicted"/>
<gene>
    <name evidence="2" type="primary">axeA</name>
    <name evidence="2" type="ORF">CCAX7_34910</name>
</gene>
<feature type="domain" description="Acetyl xylan esterase" evidence="1">
    <location>
        <begin position="2"/>
        <end position="313"/>
    </location>
</feature>
<sequence length="317" mass="35420">MTELEQTRSVVQRPEDFDEFWRATMAELDRTPIAWKRTPSNLTAEGYTVETLEFASLGGVAVYGWIAVPEDAERLSAPGFLWLPGYSHGNPPPGPESLYAGIVTLGLNVHGNLPDTAYVHPSTLGRDYIAEGIDTPQTYVFRAIVAHCLRAFEVLALQPEVDPDRVIAGGMSQGGGLALIVAALRRDATWLCLADMPWLSDLDRALSLIDRERYQKFPQLSVPDKRLIIEQYAEAHPERREEVFRTYRYFDPLSHAGNIACPTQMSAGGRDPSCRPPTIYAVYNEITAEKEMIYLPTTGHQIVPAMHMAHENWVNSH</sequence>
<reference evidence="2 3" key="1">
    <citation type="journal article" date="2019" name="Int. J. Syst. Evol. Microbiol.">
        <title>Capsulimonas corticalis gen. nov., sp. nov., an aerobic capsulated bacterium, of a novel bacterial order, Capsulimonadales ord. nov., of the class Armatimonadia of the phylum Armatimonadetes.</title>
        <authorList>
            <person name="Li J."/>
            <person name="Kudo C."/>
            <person name="Tonouchi A."/>
        </authorList>
    </citation>
    <scope>NUCLEOTIDE SEQUENCE [LARGE SCALE GENOMIC DNA]</scope>
    <source>
        <strain evidence="2 3">AX-7</strain>
    </source>
</reference>
<evidence type="ECO:0000313" key="3">
    <source>
        <dbReference type="Proteomes" id="UP000287394"/>
    </source>
</evidence>
<dbReference type="GO" id="GO:0005976">
    <property type="term" value="P:polysaccharide metabolic process"/>
    <property type="evidence" value="ECO:0007669"/>
    <property type="project" value="TreeGrafter"/>
</dbReference>
<dbReference type="EMBL" id="AP025739">
    <property type="protein sequence ID" value="BDI31440.1"/>
    <property type="molecule type" value="Genomic_DNA"/>
</dbReference>